<accession>A0A1E4TFV2</accession>
<sequence length="427" mass="49255">MKSRPSAHRSRSSKSAASDGSASKFAITDWENDDWSANIDEEEPDSRRIRSIENIPQPAALSRVHSSTSSIAPSKSPHSRDCSVDSRAQNDAQLNAEIEEINARLARITKFKSILRQPVIDLAALRKLAWAGIPDELRPQAWKLLLGYLPKNSNRREETLRRKRQDYLDGLETVFSRPLDQVMWHQISIDVPRTNPHIPLYTHHTTQKALERILYLWAVRHPASGYVQGINDLVTPFFQVFLSEYIDADDITDYDPKSLAKNDLNAIEADCYWCLTKLLDGIQDNYIQAQPGIQRQVAELRDLTKRIDSTLAAHLEHENVEFIQFSFRWMNCLLMRELSIDNIIRMWDTYMAEEPLGFSRFHVFVCAALLVKFSSELQQMDFQDIMIFLQSIPTGDWDEKNVELLLSEAYMWQTLFKDSSAHLKDNE</sequence>
<dbReference type="SUPFAM" id="SSF47923">
    <property type="entry name" value="Ypt/Rab-GAP domain of gyp1p"/>
    <property type="match status" value="2"/>
</dbReference>
<dbReference type="Gene3D" id="1.10.8.270">
    <property type="entry name" value="putative rabgap domain of human tbc1 domain family member 14 like domains"/>
    <property type="match status" value="1"/>
</dbReference>
<evidence type="ECO:0000259" key="2">
    <source>
        <dbReference type="PROSITE" id="PS50086"/>
    </source>
</evidence>
<evidence type="ECO:0000313" key="3">
    <source>
        <dbReference type="EMBL" id="ODV90599.1"/>
    </source>
</evidence>
<dbReference type="FunFam" id="1.10.10.750:FF:000007">
    <property type="entry name" value="TBC1 domain family member"/>
    <property type="match status" value="1"/>
</dbReference>
<feature type="compositionally biased region" description="Basic residues" evidence="1">
    <location>
        <begin position="1"/>
        <end position="12"/>
    </location>
</feature>
<dbReference type="PANTHER" id="PTHR22957:SF26">
    <property type="entry name" value="LD44506P"/>
    <property type="match status" value="1"/>
</dbReference>
<organism evidence="3 4">
    <name type="scientific">Tortispora caseinolytica NRRL Y-17796</name>
    <dbReference type="NCBI Taxonomy" id="767744"/>
    <lineage>
        <taxon>Eukaryota</taxon>
        <taxon>Fungi</taxon>
        <taxon>Dikarya</taxon>
        <taxon>Ascomycota</taxon>
        <taxon>Saccharomycotina</taxon>
        <taxon>Trigonopsidomycetes</taxon>
        <taxon>Trigonopsidales</taxon>
        <taxon>Trigonopsidaceae</taxon>
        <taxon>Tortispora</taxon>
    </lineage>
</organism>
<dbReference type="Pfam" id="PF00566">
    <property type="entry name" value="RabGAP-TBC"/>
    <property type="match status" value="1"/>
</dbReference>
<dbReference type="Proteomes" id="UP000095023">
    <property type="component" value="Unassembled WGS sequence"/>
</dbReference>
<evidence type="ECO:0000313" key="4">
    <source>
        <dbReference type="Proteomes" id="UP000095023"/>
    </source>
</evidence>
<dbReference type="Gene3D" id="1.10.472.80">
    <property type="entry name" value="Ypt/Rab-GAP domain of gyp1p, domain 3"/>
    <property type="match status" value="1"/>
</dbReference>
<dbReference type="Gene3D" id="1.10.10.750">
    <property type="entry name" value="Ypt/Rab-GAP domain of gyp1p, domain 1"/>
    <property type="match status" value="1"/>
</dbReference>
<dbReference type="GO" id="GO:0005794">
    <property type="term" value="C:Golgi apparatus"/>
    <property type="evidence" value="ECO:0007669"/>
    <property type="project" value="TreeGrafter"/>
</dbReference>
<feature type="region of interest" description="Disordered" evidence="1">
    <location>
        <begin position="33"/>
        <end position="52"/>
    </location>
</feature>
<feature type="region of interest" description="Disordered" evidence="1">
    <location>
        <begin position="57"/>
        <end position="86"/>
    </location>
</feature>
<feature type="compositionally biased region" description="Low complexity" evidence="1">
    <location>
        <begin position="65"/>
        <end position="76"/>
    </location>
</feature>
<feature type="compositionally biased region" description="Acidic residues" evidence="1">
    <location>
        <begin position="33"/>
        <end position="44"/>
    </location>
</feature>
<dbReference type="InterPro" id="IPR000195">
    <property type="entry name" value="Rab-GAP-TBC_dom"/>
</dbReference>
<dbReference type="GO" id="GO:0005096">
    <property type="term" value="F:GTPase activator activity"/>
    <property type="evidence" value="ECO:0007669"/>
    <property type="project" value="TreeGrafter"/>
</dbReference>
<dbReference type="PANTHER" id="PTHR22957">
    <property type="entry name" value="TBC1 DOMAIN FAMILY MEMBER GTPASE-ACTIVATING PROTEIN"/>
    <property type="match status" value="1"/>
</dbReference>
<reference evidence="4" key="1">
    <citation type="submission" date="2016-02" db="EMBL/GenBank/DDBJ databases">
        <title>Comparative genomics of biotechnologically important yeasts.</title>
        <authorList>
            <consortium name="DOE Joint Genome Institute"/>
            <person name="Riley R."/>
            <person name="Haridas S."/>
            <person name="Wolfe K.H."/>
            <person name="Lopes M.R."/>
            <person name="Hittinger C.T."/>
            <person name="Goker M."/>
            <person name="Salamov A."/>
            <person name="Wisecaver J."/>
            <person name="Long T.M."/>
            <person name="Aerts A.L."/>
            <person name="Barry K."/>
            <person name="Choi C."/>
            <person name="Clum A."/>
            <person name="Coughlan A.Y."/>
            <person name="Deshpande S."/>
            <person name="Douglass A.P."/>
            <person name="Hanson S.J."/>
            <person name="Klenk H.-P."/>
            <person name="Labutti K."/>
            <person name="Lapidus A."/>
            <person name="Lindquist E."/>
            <person name="Lipzen A."/>
            <person name="Meier-Kolthoff J.P."/>
            <person name="Ohm R.A."/>
            <person name="Otillar R.P."/>
            <person name="Pangilinan J."/>
            <person name="Peng Y."/>
            <person name="Rokas A."/>
            <person name="Rosa C.A."/>
            <person name="Scheuner C."/>
            <person name="Sibirny A.A."/>
            <person name="Slot J.C."/>
            <person name="Stielow J.B."/>
            <person name="Sun H."/>
            <person name="Kurtzman C.P."/>
            <person name="Blackwell M."/>
            <person name="Jeffries T.W."/>
            <person name="Grigoriev I.V."/>
        </authorList>
    </citation>
    <scope>NUCLEOTIDE SEQUENCE [LARGE SCALE GENOMIC DNA]</scope>
    <source>
        <strain evidence="4">NRRL Y-17796</strain>
    </source>
</reference>
<dbReference type="FunFam" id="1.10.472.80:FF:000001">
    <property type="entry name" value="TBC1 domain family member 22B"/>
    <property type="match status" value="1"/>
</dbReference>
<feature type="domain" description="Rab-GAP TBC" evidence="2">
    <location>
        <begin position="132"/>
        <end position="354"/>
    </location>
</feature>
<feature type="compositionally biased region" description="Low complexity" evidence="1">
    <location>
        <begin position="13"/>
        <end position="25"/>
    </location>
</feature>
<protein>
    <recommendedName>
        <fullName evidence="2">Rab-GAP TBC domain-containing protein</fullName>
    </recommendedName>
</protein>
<name>A0A1E4TFV2_9ASCO</name>
<dbReference type="SMART" id="SM00164">
    <property type="entry name" value="TBC"/>
    <property type="match status" value="1"/>
</dbReference>
<keyword evidence="4" id="KW-1185">Reference proteome</keyword>
<dbReference type="InterPro" id="IPR035969">
    <property type="entry name" value="Rab-GAP_TBC_sf"/>
</dbReference>
<dbReference type="FunFam" id="1.10.8.270:FF:000037">
    <property type="entry name" value="TBC1 domain family member 22A"/>
    <property type="match status" value="1"/>
</dbReference>
<proteinExistence type="predicted"/>
<dbReference type="PROSITE" id="PS50086">
    <property type="entry name" value="TBC_RABGAP"/>
    <property type="match status" value="1"/>
</dbReference>
<evidence type="ECO:0000256" key="1">
    <source>
        <dbReference type="SAM" id="MobiDB-lite"/>
    </source>
</evidence>
<dbReference type="EMBL" id="KV453842">
    <property type="protein sequence ID" value="ODV90599.1"/>
    <property type="molecule type" value="Genomic_DNA"/>
</dbReference>
<dbReference type="AlphaFoldDB" id="A0A1E4TFV2"/>
<gene>
    <name evidence="3" type="ORF">CANCADRAFT_23950</name>
</gene>
<dbReference type="OrthoDB" id="26371at2759"/>
<feature type="region of interest" description="Disordered" evidence="1">
    <location>
        <begin position="1"/>
        <end position="25"/>
    </location>
</feature>